<keyword evidence="2" id="KW-1185">Reference proteome</keyword>
<dbReference type="Proteomes" id="UP001470230">
    <property type="component" value="Unassembled WGS sequence"/>
</dbReference>
<evidence type="ECO:0000313" key="1">
    <source>
        <dbReference type="EMBL" id="KAK8841019.1"/>
    </source>
</evidence>
<dbReference type="Gene3D" id="3.80.10.10">
    <property type="entry name" value="Ribonuclease Inhibitor"/>
    <property type="match status" value="6"/>
</dbReference>
<evidence type="ECO:0008006" key="3">
    <source>
        <dbReference type="Google" id="ProtNLM"/>
    </source>
</evidence>
<protein>
    <recommendedName>
        <fullName evidence="3">Surface antigen BspA-like</fullName>
    </recommendedName>
</protein>
<dbReference type="InterPro" id="IPR053139">
    <property type="entry name" value="Surface_bspA-like"/>
</dbReference>
<sequence length="990" mass="113136">MRQITIENGVSFELNQNDFTAKIIHSPKASGNIFLPRSIDYQTQKYIIMHIDANAFQNNAKIKKLSFSDDSSLLSIGKNSFSRSSIIFINLPPSVEELQEGWCSYTFNLNKVTISPKNPNFKYLDDKQQIILGKSDKSSEIFDVLVFASRDVIKATIPSYVKHISSFCFNECEKLQTVFISENSKLLSIGKKAFSSSIIRSLYIPASVEELQEGWCLETGKLTKVVISPHNRNFKYLDEKHQIIVGKSDKNSENFDVLVFASREINQVTIPANIKHISSFCFEDCENLRTVVFSENSQLRSIGKNAFTSSKIGRIHIPASVEELQEGCFFEAAKLKKMTISPENLNFKYLDEKHQIIVGKSDKNSENFDVIVFANRDISIARIPPSIKYINSYAFYNCKLLKKIIFLKNSELKNIGAFAFSHSSIEKITIPKSVEVCGRFAFSYCNKLREVKFEKGAKLHSIPNCMFYYCSKLKTIEILEDSELKTIGKSAFESTKIEKIYIPSKVEELFEGWLSGTSRIKEITISPKNRFFKFLDINHQIIRGMGDDKLDTIIYGRNDIKDIKIPFYIKYIKKFSFDECSSLKKVEFPENSELKIIEDCAFRGSSIEWINIPSTVEELQEGWCKSLSNLKCVVISPKNENYKYLDDAQKIIVTKSDKSTDVFDVIVFVSRDIEEVTIPSYIKRIHSFAFQECRKLKKIEFQENSELHSIGLYSFSSTNIAKITIPKSVEFIEDSAFALCHSLEDVVFEKESKLQAIPYGLFSCSRNLQKVEIPDDSSIRYIGENAFIFNIIQKFFIPSKCEYFYEGLCFNNTILSEVTVSKSNPFFKNCEENEKLILGKSDNCNENFDVIICACKDLKEVKIPSYIKSIGTFAFVNCEKLKKLDFPCDSQLEIIERCAFSECGLECLTLPRKVYSIESSAFDSCENIKQFEFLGDFLLNKFGFLKLCTKLMIASFPNLQEIIVKSDDFKSNSPDFSLFICAGAKVNLLE</sequence>
<evidence type="ECO:0000313" key="2">
    <source>
        <dbReference type="Proteomes" id="UP001470230"/>
    </source>
</evidence>
<dbReference type="Pfam" id="PF13306">
    <property type="entry name" value="LRR_5"/>
    <property type="match status" value="7"/>
</dbReference>
<dbReference type="SUPFAM" id="SSF52058">
    <property type="entry name" value="L domain-like"/>
    <property type="match status" value="4"/>
</dbReference>
<name>A0ABR2H456_9EUKA</name>
<gene>
    <name evidence="1" type="ORF">M9Y10_027856</name>
</gene>
<reference evidence="1 2" key="1">
    <citation type="submission" date="2024-04" db="EMBL/GenBank/DDBJ databases">
        <title>Tritrichomonas musculus Genome.</title>
        <authorList>
            <person name="Alves-Ferreira E."/>
            <person name="Grigg M."/>
            <person name="Lorenzi H."/>
            <person name="Galac M."/>
        </authorList>
    </citation>
    <scope>NUCLEOTIDE SEQUENCE [LARGE SCALE GENOMIC DNA]</scope>
    <source>
        <strain evidence="1 2">EAF2021</strain>
    </source>
</reference>
<dbReference type="EMBL" id="JAPFFF010000043">
    <property type="protein sequence ID" value="KAK8841019.1"/>
    <property type="molecule type" value="Genomic_DNA"/>
</dbReference>
<dbReference type="PANTHER" id="PTHR45661:SF3">
    <property type="entry name" value="IG-LIKE DOMAIN-CONTAINING PROTEIN"/>
    <property type="match status" value="1"/>
</dbReference>
<dbReference type="InterPro" id="IPR026906">
    <property type="entry name" value="LRR_5"/>
</dbReference>
<accession>A0ABR2H456</accession>
<comment type="caution">
    <text evidence="1">The sequence shown here is derived from an EMBL/GenBank/DDBJ whole genome shotgun (WGS) entry which is preliminary data.</text>
</comment>
<dbReference type="InterPro" id="IPR032675">
    <property type="entry name" value="LRR_dom_sf"/>
</dbReference>
<organism evidence="1 2">
    <name type="scientific">Tritrichomonas musculus</name>
    <dbReference type="NCBI Taxonomy" id="1915356"/>
    <lineage>
        <taxon>Eukaryota</taxon>
        <taxon>Metamonada</taxon>
        <taxon>Parabasalia</taxon>
        <taxon>Tritrichomonadida</taxon>
        <taxon>Tritrichomonadidae</taxon>
        <taxon>Tritrichomonas</taxon>
    </lineage>
</organism>
<proteinExistence type="predicted"/>
<dbReference type="PANTHER" id="PTHR45661">
    <property type="entry name" value="SURFACE ANTIGEN"/>
    <property type="match status" value="1"/>
</dbReference>